<feature type="compositionally biased region" description="Low complexity" evidence="1">
    <location>
        <begin position="32"/>
        <end position="41"/>
    </location>
</feature>
<evidence type="ECO:0000259" key="2">
    <source>
        <dbReference type="Pfam" id="PF01458"/>
    </source>
</evidence>
<evidence type="ECO:0000256" key="1">
    <source>
        <dbReference type="SAM" id="MobiDB-lite"/>
    </source>
</evidence>
<dbReference type="InterPro" id="IPR000825">
    <property type="entry name" value="SUF_FeS_clus_asmbl_SufBD_core"/>
</dbReference>
<proteinExistence type="predicted"/>
<evidence type="ECO:0000313" key="4">
    <source>
        <dbReference type="Proteomes" id="UP001079657"/>
    </source>
</evidence>
<dbReference type="SUPFAM" id="SSF101960">
    <property type="entry name" value="Stabilizer of iron transporter SufD"/>
    <property type="match status" value="1"/>
</dbReference>
<gene>
    <name evidence="3" type="ORF">OXH55_14645</name>
</gene>
<feature type="region of interest" description="Disordered" evidence="1">
    <location>
        <begin position="21"/>
        <end position="41"/>
    </location>
</feature>
<reference evidence="3" key="1">
    <citation type="submission" date="2022-12" db="EMBL/GenBank/DDBJ databases">
        <authorList>
            <person name="Wang J."/>
        </authorList>
    </citation>
    <scope>NUCLEOTIDE SEQUENCE</scope>
    <source>
        <strain evidence="3">HY-42-06</strain>
    </source>
</reference>
<dbReference type="Proteomes" id="UP001079657">
    <property type="component" value="Unassembled WGS sequence"/>
</dbReference>
<accession>A0ABT4CS38</accession>
<evidence type="ECO:0000313" key="3">
    <source>
        <dbReference type="EMBL" id="MCY6371882.1"/>
    </source>
</evidence>
<keyword evidence="4" id="KW-1185">Reference proteome</keyword>
<sequence length="306" mass="33821">MVSSVEQKILEKIDDTNELKSGAHNIRSNGESISRSTSRTISIKNKEDKSGIDVIIQPNTKNQSVHVPVVILNQDITDTVYNTFDVGENSDVTIVAGCGIHNCNAQKTEHVGIHEIFIHKGSKVKYLEKHYAESTGKSQKIFNTKTTIEIEEEGSLEMELVQIKGVDDGNKDMEINLHNNARLIITERIFTELEQEAKSNVTINLVGEDASAQIVSRTVAKDESKQKFYFMMNGKNKSRGHIECDSIIMSNATVTSIPALSASCEDAELIHEAAIGKIASDQLMKLMSLGLTEEEAQETILQGFLK</sequence>
<organism evidence="3 4">
    <name type="scientific">Clostridium ganghwense</name>
    <dbReference type="NCBI Taxonomy" id="312089"/>
    <lineage>
        <taxon>Bacteria</taxon>
        <taxon>Bacillati</taxon>
        <taxon>Bacillota</taxon>
        <taxon>Clostridia</taxon>
        <taxon>Eubacteriales</taxon>
        <taxon>Clostridiaceae</taxon>
        <taxon>Clostridium</taxon>
    </lineage>
</organism>
<dbReference type="Pfam" id="PF01458">
    <property type="entry name" value="SUFBD_core"/>
    <property type="match status" value="1"/>
</dbReference>
<comment type="caution">
    <text evidence="3">The sequence shown here is derived from an EMBL/GenBank/DDBJ whole genome shotgun (WGS) entry which is preliminary data.</text>
</comment>
<dbReference type="EMBL" id="JAPQES010000005">
    <property type="protein sequence ID" value="MCY6371882.1"/>
    <property type="molecule type" value="Genomic_DNA"/>
</dbReference>
<dbReference type="InterPro" id="IPR037284">
    <property type="entry name" value="SUF_FeS_clus_asmbl_SufBD_sf"/>
</dbReference>
<feature type="domain" description="SUF system FeS cluster assembly SufBD core" evidence="2">
    <location>
        <begin position="84"/>
        <end position="304"/>
    </location>
</feature>
<name>A0ABT4CS38_9CLOT</name>
<dbReference type="InterPro" id="IPR055346">
    <property type="entry name" value="Fe-S_cluster_assembly_SufBD"/>
</dbReference>
<dbReference type="RefSeq" id="WP_268050854.1">
    <property type="nucleotide sequence ID" value="NZ_JAPQES010000005.1"/>
</dbReference>
<protein>
    <submittedName>
        <fullName evidence="3">SufD family Fe-S cluster assembly protein</fullName>
    </submittedName>
</protein>
<dbReference type="PANTHER" id="PTHR30508">
    <property type="entry name" value="FES CLUSTER ASSEMBLY PROTEIN SUF"/>
    <property type="match status" value="1"/>
</dbReference>
<dbReference type="PANTHER" id="PTHR30508:SF6">
    <property type="entry name" value="UPF0051 PROTEIN MJ0034"/>
    <property type="match status" value="1"/>
</dbReference>